<proteinExistence type="predicted"/>
<reference evidence="3" key="1">
    <citation type="submission" date="2020-09" db="EMBL/GenBank/DDBJ databases">
        <title>A novel bacterium of genus Mangrovicoccus, isolated from South China Sea.</title>
        <authorList>
            <person name="Huang H."/>
            <person name="Mo K."/>
            <person name="Hu Y."/>
        </authorList>
    </citation>
    <scope>NUCLEOTIDE SEQUENCE</scope>
    <source>
        <strain evidence="3">HB182678</strain>
    </source>
</reference>
<evidence type="ECO:0000256" key="1">
    <source>
        <dbReference type="SAM" id="SignalP"/>
    </source>
</evidence>
<dbReference type="Proteomes" id="UP000609121">
    <property type="component" value="Unassembled WGS sequence"/>
</dbReference>
<feature type="domain" description="PepSY" evidence="2">
    <location>
        <begin position="4"/>
        <end position="83"/>
    </location>
</feature>
<evidence type="ECO:0000259" key="2">
    <source>
        <dbReference type="Pfam" id="PF13670"/>
    </source>
</evidence>
<feature type="chain" id="PRO_5035228079" evidence="1">
    <location>
        <begin position="20"/>
        <end position="85"/>
    </location>
</feature>
<feature type="signal peptide" evidence="1">
    <location>
        <begin position="1"/>
        <end position="19"/>
    </location>
</feature>
<name>A0A8J6Z5Y0_9RHOB</name>
<accession>A0A8J6Z5Y0</accession>
<protein>
    <submittedName>
        <fullName evidence="3">PepSY domain-containing protein</fullName>
    </submittedName>
</protein>
<dbReference type="InterPro" id="IPR025711">
    <property type="entry name" value="PepSY"/>
</dbReference>
<evidence type="ECO:0000313" key="4">
    <source>
        <dbReference type="Proteomes" id="UP000609121"/>
    </source>
</evidence>
<dbReference type="EMBL" id="JACVXA010000004">
    <property type="protein sequence ID" value="MBE3637001.1"/>
    <property type="molecule type" value="Genomic_DNA"/>
</dbReference>
<comment type="caution">
    <text evidence="3">The sequence shown here is derived from an EMBL/GenBank/DDBJ whole genome shotgun (WGS) entry which is preliminary data.</text>
</comment>
<evidence type="ECO:0000313" key="3">
    <source>
        <dbReference type="EMBL" id="MBE3637001.1"/>
    </source>
</evidence>
<dbReference type="AlphaFoldDB" id="A0A8J6Z5Y0"/>
<dbReference type="RefSeq" id="WP_193179179.1">
    <property type="nucleotide sequence ID" value="NZ_JACVXA010000004.1"/>
</dbReference>
<gene>
    <name evidence="3" type="ORF">ICN82_02130</name>
</gene>
<organism evidence="3 4">
    <name type="scientific">Mangrovicoccus algicola</name>
    <dbReference type="NCBI Taxonomy" id="2771008"/>
    <lineage>
        <taxon>Bacteria</taxon>
        <taxon>Pseudomonadati</taxon>
        <taxon>Pseudomonadota</taxon>
        <taxon>Alphaproteobacteria</taxon>
        <taxon>Rhodobacterales</taxon>
        <taxon>Paracoccaceae</taxon>
        <taxon>Mangrovicoccus</taxon>
    </lineage>
</organism>
<keyword evidence="1" id="KW-0732">Signal</keyword>
<keyword evidence="4" id="KW-1185">Reference proteome</keyword>
<dbReference type="Pfam" id="PF13670">
    <property type="entry name" value="PepSY_2"/>
    <property type="match status" value="1"/>
</dbReference>
<sequence length="85" mass="9219">MKHLILAAILSAAALPALAQNADGLPQETVDAITAKLAEMNCQMDPDDIEAEDEGYDLDDVICEGGQQYDILLDMDLNEVSRRAE</sequence>